<evidence type="ECO:0000313" key="2">
    <source>
        <dbReference type="Proteomes" id="UP000028681"/>
    </source>
</evidence>
<dbReference type="AlphaFoldDB" id="A0A076LMG5"/>
<evidence type="ECO:0000313" key="1">
    <source>
        <dbReference type="EMBL" id="AIJ09705.1"/>
    </source>
</evidence>
<dbReference type="GeneID" id="33940740"/>
<name>A0A076LMG5_9GAMM</name>
<dbReference type="Proteomes" id="UP000028681">
    <property type="component" value="Chromosome"/>
</dbReference>
<dbReference type="HOGENOM" id="CLU_2422259_0_0_6"/>
<protein>
    <submittedName>
        <fullName evidence="1">Uncharacterized protein</fullName>
    </submittedName>
</protein>
<reference evidence="1 2" key="1">
    <citation type="journal article" date="2012" name="PLoS ONE">
        <title>Edwardsiella comparative phylogenomics reveal the new intra/inter-species taxonomic relationships, virulence evolution and niche adaptation mechanisms.</title>
        <authorList>
            <person name="Yang M."/>
            <person name="Lv Y."/>
            <person name="Xiao J."/>
            <person name="Wu H."/>
            <person name="Zheng H."/>
            <person name="Liu Q."/>
            <person name="Zhang Y."/>
            <person name="Wang Q."/>
        </authorList>
    </citation>
    <scope>NUCLEOTIDE SEQUENCE [LARGE SCALE GENOMIC DNA]</scope>
    <source>
        <strain evidence="2">080813</strain>
    </source>
</reference>
<gene>
    <name evidence="1" type="ORF">ETEE_3281</name>
</gene>
<proteinExistence type="predicted"/>
<accession>A0A076LMG5</accession>
<dbReference type="EMBL" id="CP006664">
    <property type="protein sequence ID" value="AIJ09705.1"/>
    <property type="molecule type" value="Genomic_DNA"/>
</dbReference>
<sequence length="91" mass="10621">MQVILDQDSFYSWFNQAFLFDSKTMLGVWVSESEMRRLADTMAPQRYPCLAMMIPGSPHTDSPRAMYVYREQVARWLAQLSCQGSRAFSER</sequence>
<organism evidence="1 2">
    <name type="scientific">Edwardsiella anguillarum ET080813</name>
    <dbReference type="NCBI Taxonomy" id="667120"/>
    <lineage>
        <taxon>Bacteria</taxon>
        <taxon>Pseudomonadati</taxon>
        <taxon>Pseudomonadota</taxon>
        <taxon>Gammaproteobacteria</taxon>
        <taxon>Enterobacterales</taxon>
        <taxon>Hafniaceae</taxon>
        <taxon>Edwardsiella</taxon>
    </lineage>
</organism>
<dbReference type="KEGG" id="ete:ETEE_3281"/>
<dbReference type="RefSeq" id="WP_034164341.1">
    <property type="nucleotide sequence ID" value="NZ_CP006664.1"/>
</dbReference>